<dbReference type="InterPro" id="IPR036388">
    <property type="entry name" value="WH-like_DNA-bd_sf"/>
</dbReference>
<dbReference type="SUPFAM" id="SSF48008">
    <property type="entry name" value="GntR ligand-binding domain-like"/>
    <property type="match status" value="1"/>
</dbReference>
<dbReference type="InterPro" id="IPR011711">
    <property type="entry name" value="GntR_C"/>
</dbReference>
<keyword evidence="1" id="KW-0805">Transcription regulation</keyword>
<dbReference type="AlphaFoldDB" id="A0A084JSF4"/>
<dbReference type="Gene3D" id="1.20.120.530">
    <property type="entry name" value="GntR ligand-binding domain-like"/>
    <property type="match status" value="1"/>
</dbReference>
<evidence type="ECO:0000313" key="6">
    <source>
        <dbReference type="Proteomes" id="UP000028525"/>
    </source>
</evidence>
<dbReference type="Pfam" id="PF00392">
    <property type="entry name" value="GntR"/>
    <property type="match status" value="1"/>
</dbReference>
<dbReference type="OrthoDB" id="368823at2"/>
<dbReference type="GO" id="GO:0003700">
    <property type="term" value="F:DNA-binding transcription factor activity"/>
    <property type="evidence" value="ECO:0007669"/>
    <property type="project" value="InterPro"/>
</dbReference>
<dbReference type="SUPFAM" id="SSF46785">
    <property type="entry name" value="Winged helix' DNA-binding domain"/>
    <property type="match status" value="1"/>
</dbReference>
<evidence type="ECO:0000256" key="2">
    <source>
        <dbReference type="ARBA" id="ARBA00023125"/>
    </source>
</evidence>
<dbReference type="SMART" id="SM00895">
    <property type="entry name" value="FCD"/>
    <property type="match status" value="1"/>
</dbReference>
<dbReference type="PROSITE" id="PS50949">
    <property type="entry name" value="HTH_GNTR"/>
    <property type="match status" value="1"/>
</dbReference>
<accession>A0A084JSF4</accession>
<keyword evidence="3" id="KW-0804">Transcription</keyword>
<reference evidence="5 6" key="1">
    <citation type="submission" date="2014-07" db="EMBL/GenBank/DDBJ databases">
        <title>Draft genome of Clostridium celerecrescens 152B isolated from sediments associated with methane hydrate from Krishna Godavari basin.</title>
        <authorList>
            <person name="Honkalas V.S."/>
            <person name="Dabir A.P."/>
            <person name="Arora P."/>
            <person name="Dhakephalkar P.K."/>
        </authorList>
    </citation>
    <scope>NUCLEOTIDE SEQUENCE [LARGE SCALE GENOMIC DNA]</scope>
    <source>
        <strain evidence="5 6">152B</strain>
    </source>
</reference>
<dbReference type="EMBL" id="JPME01000002">
    <property type="protein sequence ID" value="KEZ91888.1"/>
    <property type="molecule type" value="Genomic_DNA"/>
</dbReference>
<evidence type="ECO:0000313" key="5">
    <source>
        <dbReference type="EMBL" id="KEZ91888.1"/>
    </source>
</evidence>
<dbReference type="SMART" id="SM00345">
    <property type="entry name" value="HTH_GNTR"/>
    <property type="match status" value="1"/>
</dbReference>
<dbReference type="CDD" id="cd07377">
    <property type="entry name" value="WHTH_GntR"/>
    <property type="match status" value="1"/>
</dbReference>
<dbReference type="Pfam" id="PF07729">
    <property type="entry name" value="FCD"/>
    <property type="match status" value="1"/>
</dbReference>
<dbReference type="PANTHER" id="PTHR43537">
    <property type="entry name" value="TRANSCRIPTIONAL REGULATOR, GNTR FAMILY"/>
    <property type="match status" value="1"/>
</dbReference>
<name>A0A084JSF4_9FIRM</name>
<keyword evidence="6" id="KW-1185">Reference proteome</keyword>
<gene>
    <name evidence="5" type="ORF">IO98_01575</name>
</gene>
<evidence type="ECO:0000259" key="4">
    <source>
        <dbReference type="PROSITE" id="PS50949"/>
    </source>
</evidence>
<dbReference type="Gene3D" id="1.10.10.10">
    <property type="entry name" value="Winged helix-like DNA-binding domain superfamily/Winged helix DNA-binding domain"/>
    <property type="match status" value="1"/>
</dbReference>
<comment type="caution">
    <text evidence="5">The sequence shown here is derived from an EMBL/GenBank/DDBJ whole genome shotgun (WGS) entry which is preliminary data.</text>
</comment>
<evidence type="ECO:0000256" key="1">
    <source>
        <dbReference type="ARBA" id="ARBA00023015"/>
    </source>
</evidence>
<protein>
    <submittedName>
        <fullName evidence="5">Transcriptional regulator</fullName>
    </submittedName>
</protein>
<dbReference type="STRING" id="29354.IO98_01575"/>
<dbReference type="RefSeq" id="WP_038277338.1">
    <property type="nucleotide sequence ID" value="NZ_JPME01000002.1"/>
</dbReference>
<feature type="domain" description="HTH gntR-type" evidence="4">
    <location>
        <begin position="11"/>
        <end position="78"/>
    </location>
</feature>
<dbReference type="InterPro" id="IPR036390">
    <property type="entry name" value="WH_DNA-bd_sf"/>
</dbReference>
<dbReference type="Proteomes" id="UP000028525">
    <property type="component" value="Unassembled WGS sequence"/>
</dbReference>
<organism evidence="5 6">
    <name type="scientific">Lacrimispora celerecrescens</name>
    <dbReference type="NCBI Taxonomy" id="29354"/>
    <lineage>
        <taxon>Bacteria</taxon>
        <taxon>Bacillati</taxon>
        <taxon>Bacillota</taxon>
        <taxon>Clostridia</taxon>
        <taxon>Lachnospirales</taxon>
        <taxon>Lachnospiraceae</taxon>
        <taxon>Lacrimispora</taxon>
    </lineage>
</organism>
<dbReference type="InterPro" id="IPR008920">
    <property type="entry name" value="TF_FadR/GntR_C"/>
</dbReference>
<evidence type="ECO:0000256" key="3">
    <source>
        <dbReference type="ARBA" id="ARBA00023163"/>
    </source>
</evidence>
<dbReference type="GO" id="GO:0003677">
    <property type="term" value="F:DNA binding"/>
    <property type="evidence" value="ECO:0007669"/>
    <property type="project" value="UniProtKB-KW"/>
</dbReference>
<keyword evidence="2" id="KW-0238">DNA-binding</keyword>
<dbReference type="InterPro" id="IPR000524">
    <property type="entry name" value="Tscrpt_reg_HTH_GntR"/>
</dbReference>
<dbReference type="PANTHER" id="PTHR43537:SF5">
    <property type="entry name" value="UXU OPERON TRANSCRIPTIONAL REGULATOR"/>
    <property type="match status" value="1"/>
</dbReference>
<sequence length="228" mass="26441">MTKKFTQNPGESAREYALRFLLDQIINLDFTPGQKISDIEISKELNISRTPVREAILSLTNGHLIESYPQKGIFISLIDSNIVEQVCTMRKMIEGPLAEMSCDFITQEHLDNLYDYITLQKDYASNGPRENFEKFLTLDIAFHKEFYDICGMTFIYDTMQTIMPHFDRQRKLSYQINVSDRVISDHSAICKAIMEKDKKKASEAMIRHISTALADQTILKKEFPDYFI</sequence>
<proteinExistence type="predicted"/>